<evidence type="ECO:0000313" key="2">
    <source>
        <dbReference type="Proteomes" id="UP000237717"/>
    </source>
</evidence>
<dbReference type="AlphaFoldDB" id="A0A2L2LKS3"/>
<protein>
    <submittedName>
        <fullName evidence="1">Uncharacterized protein</fullName>
    </submittedName>
</protein>
<organism evidence="1 2">
    <name type="scientific">Agrobacterium tumefaciens</name>
    <dbReference type="NCBI Taxonomy" id="358"/>
    <lineage>
        <taxon>Bacteria</taxon>
        <taxon>Pseudomonadati</taxon>
        <taxon>Pseudomonadota</taxon>
        <taxon>Alphaproteobacteria</taxon>
        <taxon>Hyphomicrobiales</taxon>
        <taxon>Rhizobiaceae</taxon>
        <taxon>Rhizobium/Agrobacterium group</taxon>
        <taxon>Agrobacterium</taxon>
        <taxon>Agrobacterium tumefaciens complex</taxon>
    </lineage>
</organism>
<gene>
    <name evidence="1" type="ORF">At1D1609_49100</name>
</gene>
<reference evidence="1 2" key="1">
    <citation type="submission" date="2018-02" db="EMBL/GenBank/DDBJ databases">
        <title>Complete genome sequence of Agrobacterium tumefaciens 1D1609.</title>
        <authorList>
            <person name="Cho S.-T."/>
            <person name="Haryono M."/>
            <person name="Chang H.-H."/>
            <person name="Santos M.N."/>
            <person name="Lai E.-M."/>
            <person name="Kuo C.-H."/>
        </authorList>
    </citation>
    <scope>NUCLEOTIDE SEQUENCE [LARGE SCALE GENOMIC DNA]</scope>
    <source>
        <strain evidence="1 2">1D1609</strain>
    </source>
</reference>
<proteinExistence type="predicted"/>
<name>A0A2L2LKS3_AGRTU</name>
<evidence type="ECO:0000313" key="1">
    <source>
        <dbReference type="EMBL" id="AVH44950.1"/>
    </source>
</evidence>
<dbReference type="RefSeq" id="WP_104680079.1">
    <property type="nucleotide sequence ID" value="NZ_CP026925.1"/>
</dbReference>
<dbReference type="EMBL" id="CP026925">
    <property type="protein sequence ID" value="AVH44950.1"/>
    <property type="molecule type" value="Genomic_DNA"/>
</dbReference>
<dbReference type="Pfam" id="PF24702">
    <property type="entry name" value="DUF7665"/>
    <property type="match status" value="1"/>
</dbReference>
<sequence>MSVAFLAPDQRSLMADLAGGSFLLGDHKGRWHLREVSWPNAIIEVAAAPRPRSPDSYCFRFECSGYPQTAPTSCPWDVPKNAPLPFADWPTGKIRVPAVFRTDWMAGTCLYIPCDRASFVGHPNWLQEHADLIWRPDDGITQFLQALHELLNSDDYTGVCNV</sequence>
<dbReference type="Proteomes" id="UP000237717">
    <property type="component" value="Chromosome II"/>
</dbReference>
<dbReference type="InterPro" id="IPR056082">
    <property type="entry name" value="BilB-like"/>
</dbReference>
<accession>A0A2L2LKS3</accession>